<sequence>MFETKLIFKQEYRFDLRKVKSVLIPLVFNDSTLIISAIPKTKGQDKFSTCGKIEEQLIEFPNKLVASEHKIKLLKNVQYNFSGQGLFQIVFYPYQSIGKMEFSITRILGTTANDILE</sequence>
<accession>A0ABZ2URH6</accession>
<dbReference type="Proteomes" id="UP001483337">
    <property type="component" value="Chromosome"/>
</dbReference>
<gene>
    <name evidence="1" type="ORF">WJM97_21930</name>
</gene>
<evidence type="ECO:0000313" key="2">
    <source>
        <dbReference type="Proteomes" id="UP001483337"/>
    </source>
</evidence>
<protein>
    <submittedName>
        <fullName evidence="1">Uncharacterized protein</fullName>
    </submittedName>
</protein>
<evidence type="ECO:0000313" key="1">
    <source>
        <dbReference type="EMBL" id="WZB87979.1"/>
    </source>
</evidence>
<reference evidence="1 2" key="1">
    <citation type="submission" date="2024-04" db="EMBL/GenBank/DDBJ databases">
        <title>Okeanomitos corallinicola gen. &amp; sp. nov. (Nostocales, Cyanobacteria), a new toxic marine heterocyst-forming cyanobacterium from a coral reef.</title>
        <authorList>
            <person name="Li H."/>
            <person name="Li R."/>
            <person name="Kang J."/>
            <person name="Hii K.S."/>
            <person name="Mohamed H.F."/>
            <person name="Xu X."/>
            <person name="Luo Z."/>
        </authorList>
    </citation>
    <scope>NUCLEOTIDE SEQUENCE [LARGE SCALE GENOMIC DNA]</scope>
    <source>
        <strain evidence="1 2">TIOX110</strain>
    </source>
</reference>
<dbReference type="EMBL" id="CP150886">
    <property type="protein sequence ID" value="WZB87979.1"/>
    <property type="molecule type" value="Genomic_DNA"/>
</dbReference>
<proteinExistence type="predicted"/>
<name>A0ABZ2URH6_9CYAN</name>
<keyword evidence="2" id="KW-1185">Reference proteome</keyword>
<organism evidence="1 2">
    <name type="scientific">Okeanomitos corallinicola TIOX110</name>
    <dbReference type="NCBI Taxonomy" id="3133117"/>
    <lineage>
        <taxon>Bacteria</taxon>
        <taxon>Bacillati</taxon>
        <taxon>Cyanobacteriota</taxon>
        <taxon>Cyanophyceae</taxon>
        <taxon>Nostocales</taxon>
        <taxon>Aphanizomenonaceae</taxon>
        <taxon>Okeanomitos</taxon>
    </lineage>
</organism>
<dbReference type="RefSeq" id="WP_353930888.1">
    <property type="nucleotide sequence ID" value="NZ_CP150886.1"/>
</dbReference>